<feature type="region of interest" description="Disordered" evidence="16">
    <location>
        <begin position="53"/>
        <end position="84"/>
    </location>
</feature>
<dbReference type="OrthoDB" id="427711at2759"/>
<reference evidence="19 20" key="1">
    <citation type="journal article" date="2012" name="PLoS ONE">
        <title>Sequence and analysis of the genome of the pathogenic yeast Candida orthopsilosis.</title>
        <authorList>
            <person name="Riccombeni A."/>
            <person name="Vidanes G."/>
            <person name="Proux-Wera E."/>
            <person name="Wolfe K.H."/>
            <person name="Butler G."/>
        </authorList>
    </citation>
    <scope>NUCLEOTIDE SEQUENCE [LARGE SCALE GENOMIC DNA]</scope>
    <source>
        <strain evidence="19 20">Co 90-125</strain>
    </source>
</reference>
<proteinExistence type="inferred from homology"/>
<evidence type="ECO:0000256" key="1">
    <source>
        <dbReference type="ARBA" id="ARBA00001946"/>
    </source>
</evidence>
<gene>
    <name evidence="19" type="ORF">CORT_0B01620</name>
</gene>
<dbReference type="GO" id="GO:0042276">
    <property type="term" value="P:error-prone translesion synthesis"/>
    <property type="evidence" value="ECO:0007669"/>
    <property type="project" value="TreeGrafter"/>
</dbReference>
<comment type="cofactor">
    <cofactor evidence="1">
        <name>Mg(2+)</name>
        <dbReference type="ChEBI" id="CHEBI:18420"/>
    </cofactor>
</comment>
<keyword evidence="10" id="KW-0460">Magnesium</keyword>
<dbReference type="KEGG" id="cot:CORT_0B01620"/>
<dbReference type="GO" id="GO:0003887">
    <property type="term" value="F:DNA-directed DNA polymerase activity"/>
    <property type="evidence" value="ECO:0007669"/>
    <property type="project" value="InterPro"/>
</dbReference>
<evidence type="ECO:0000256" key="10">
    <source>
        <dbReference type="ARBA" id="ARBA00022842"/>
    </source>
</evidence>
<comment type="similarity">
    <text evidence="3">Belongs to the DNA polymerase type-Y family.</text>
</comment>
<dbReference type="Gene3D" id="3.30.70.270">
    <property type="match status" value="1"/>
</dbReference>
<evidence type="ECO:0000256" key="14">
    <source>
        <dbReference type="ARBA" id="ARBA00058985"/>
    </source>
</evidence>
<dbReference type="GO" id="GO:0046872">
    <property type="term" value="F:metal ion binding"/>
    <property type="evidence" value="ECO:0007669"/>
    <property type="project" value="UniProtKB-KW"/>
</dbReference>
<evidence type="ECO:0000259" key="18">
    <source>
        <dbReference type="PROSITE" id="PS50173"/>
    </source>
</evidence>
<dbReference type="eggNOG" id="KOG2093">
    <property type="taxonomic scope" value="Eukaryota"/>
</dbReference>
<feature type="domain" description="BRCT" evidence="17">
    <location>
        <begin position="180"/>
        <end position="268"/>
    </location>
</feature>
<keyword evidence="12" id="KW-0234">DNA repair</keyword>
<evidence type="ECO:0000256" key="15">
    <source>
        <dbReference type="ARBA" id="ARBA00081902"/>
    </source>
</evidence>
<keyword evidence="8" id="KW-0479">Metal-binding</keyword>
<dbReference type="FunFam" id="3.30.1490.100:FF:000001">
    <property type="entry name" value="DNA repair protein REV1"/>
    <property type="match status" value="1"/>
</dbReference>
<dbReference type="PANTHER" id="PTHR45990">
    <property type="entry name" value="DNA REPAIR PROTEIN REV1"/>
    <property type="match status" value="1"/>
</dbReference>
<sequence>MDNVQYKHKEQVDQMAKGEGEELNESQYSIFLKSLHDETLISHINGLTQSQGQNELSFQEASTPKRLPSILSSASTDPFNDGLDEDILNLAENEQNQGREAVDDSNQVASNSASTHSNHLNEVDGESSESEKDESVIGKLHEFGDYRTYFDSKRMKQQRQDEAYVKWDRERRKLQNQNSQPSPIFSGCTIFVNGHTKPSINEIHRLVILRGGKFLSYLPNKSSATHIVCDRLTPKKKVMFKNCRVVKAQWVVDCVEADRLLDWQQYRLILDVVYNQKHLDFQSENPEAANANEDDVETPEDGPAPVDVVKDEAEAELEELDEEDDFGSTLLPDEENVLQKSQQFEKGAEEQRTGGESLSEDIPEFQVTPLSGSAKGVHKVKGRYVLDARHPDFLAGFFANSRLHYLSMWKANLRLKFLRKIIKENLHKPTQDPFHGNISESKVIMHIDFDCFFATASCLKHPDLDINKDPIAVGHGGNTSDVASCNYVARKFGVRNGMWLRSAQKLCPDLILLNYEFEAYERYSSEFYNYLVSCNYFDAIYPVSIDEVLVDATSYCNKSEKRVEETVKELSSLIRKHVYQLTNCSVSVGSASNVLLAKLALRRAKPDGQFSLFNGVAEFLRLVPVKDLPGVGRGILEKLEPEIGKSPPKIEDILPISSSRLIQLLGEKTGTKMYQYTRGIDHTSIEIDTSNPEVVLGRKSISVDVNFGIRFDTVEELDDFFMRLAKELYQRMINLGVCGSTLTLKLAKRRAGASVVTAKFLGMGEVDFTNKSSRLGVATNDWGVIGSEIKVLYRMLNTPVQDLRGISVSMTNLKEAESVKSSKQMKLPFGAVSRDPSPSKDLMSFRSPREDPFEGPIKRNCPNEGSVSFAKLPFGPRRKRNTPTNFLDPFADGQQIDWEVFESLPLDIRRELESELRRRDLLKEKSPGKGKAYLQQLIPTQGGTAKYVRIIESPTRPLPKRKSTPVASPVKKPKPESVYDDSQSYDSSLLNQLPSSIKADVLKDIEYKQKIKKFDLVPMRAKVTRKVEKAKVEVKEVTPQWTKQQPKLFGLPLFLNNQVTASELRYKVRDWVNTSLNQGGPHEDDVVYFGTYLQKLLERGLFNKAVMLVRDILNILTYQKTVNNCIDENNVDNQLMFFMIGSDDWYKQVDAILKPIVGRYCKENDIVIKW</sequence>
<dbReference type="SMART" id="SM00292">
    <property type="entry name" value="BRCT"/>
    <property type="match status" value="1"/>
</dbReference>
<feature type="region of interest" description="Disordered" evidence="16">
    <location>
        <begin position="952"/>
        <end position="983"/>
    </location>
</feature>
<dbReference type="InterPro" id="IPR001126">
    <property type="entry name" value="UmuC"/>
</dbReference>
<keyword evidence="11" id="KW-0238">DNA-binding</keyword>
<dbReference type="RefSeq" id="XP_003867319.1">
    <property type="nucleotide sequence ID" value="XM_003867271.1"/>
</dbReference>
<keyword evidence="6" id="KW-0808">Transferase</keyword>
<dbReference type="HOGENOM" id="CLU_003901_1_0_1"/>
<dbReference type="InterPro" id="IPR036420">
    <property type="entry name" value="BRCT_dom_sf"/>
</dbReference>
<dbReference type="FunFam" id="3.40.50.10190:FF:000011">
    <property type="entry name" value="DNA repair protein REV1"/>
    <property type="match status" value="1"/>
</dbReference>
<dbReference type="PANTHER" id="PTHR45990:SF1">
    <property type="entry name" value="DNA REPAIR PROTEIN REV1"/>
    <property type="match status" value="1"/>
</dbReference>
<dbReference type="EMBL" id="HE681720">
    <property type="protein sequence ID" value="CCG21881.1"/>
    <property type="molecule type" value="Genomic_DNA"/>
</dbReference>
<dbReference type="Gene3D" id="3.30.1490.100">
    <property type="entry name" value="DNA polymerase, Y-family, little finger domain"/>
    <property type="match status" value="1"/>
</dbReference>
<dbReference type="PROSITE" id="PS50172">
    <property type="entry name" value="BRCT"/>
    <property type="match status" value="1"/>
</dbReference>
<feature type="domain" description="UmuC" evidence="18">
    <location>
        <begin position="444"/>
        <end position="632"/>
    </location>
</feature>
<keyword evidence="9" id="KW-0227">DNA damage</keyword>
<dbReference type="Pfam" id="PF16589">
    <property type="entry name" value="BRCT_2"/>
    <property type="match status" value="1"/>
</dbReference>
<dbReference type="Gene3D" id="3.40.1170.60">
    <property type="match status" value="1"/>
</dbReference>
<dbReference type="InterPro" id="IPR053848">
    <property type="entry name" value="IMS_HHH_1"/>
</dbReference>
<evidence type="ECO:0000256" key="4">
    <source>
        <dbReference type="ARBA" id="ARBA00020399"/>
    </source>
</evidence>
<evidence type="ECO:0000256" key="5">
    <source>
        <dbReference type="ARBA" id="ARBA00022634"/>
    </source>
</evidence>
<keyword evidence="7" id="KW-0548">Nucleotidyltransferase</keyword>
<dbReference type="InterPro" id="IPR017961">
    <property type="entry name" value="DNA_pol_Y-fam_little_finger"/>
</dbReference>
<feature type="region of interest" description="Disordered" evidence="16">
    <location>
        <begin position="1"/>
        <end position="23"/>
    </location>
</feature>
<dbReference type="Gene3D" id="6.10.250.1630">
    <property type="match status" value="1"/>
</dbReference>
<dbReference type="AlphaFoldDB" id="H8X0J2"/>
<evidence type="ECO:0000256" key="2">
    <source>
        <dbReference type="ARBA" id="ARBA00004123"/>
    </source>
</evidence>
<dbReference type="Gene3D" id="6.10.250.1490">
    <property type="match status" value="1"/>
</dbReference>
<dbReference type="Pfam" id="PF00817">
    <property type="entry name" value="IMS"/>
    <property type="match status" value="1"/>
</dbReference>
<dbReference type="InterPro" id="IPR001357">
    <property type="entry name" value="BRCT_dom"/>
</dbReference>
<evidence type="ECO:0000256" key="16">
    <source>
        <dbReference type="SAM" id="MobiDB-lite"/>
    </source>
</evidence>
<keyword evidence="13" id="KW-0539">Nucleus</keyword>
<comment type="subcellular location">
    <subcellularLocation>
        <location evidence="2">Nucleus</location>
    </subcellularLocation>
</comment>
<evidence type="ECO:0000256" key="7">
    <source>
        <dbReference type="ARBA" id="ARBA00022695"/>
    </source>
</evidence>
<comment type="function">
    <text evidence="14">Deoxycytidyl transferase involved in DNA repair. Transfers a dCMP residue from dCTP to the 3'-end of a DNA primer in a template-dependent reaction. May assist in the first step in the bypass of abasic lesions by the insertion of a nucleotide opposite the lesion. Required for normal induction of mutations by physical and chemical agents. Involved in mitochondrial DNA mutagenesis.</text>
</comment>
<evidence type="ECO:0000259" key="17">
    <source>
        <dbReference type="PROSITE" id="PS50172"/>
    </source>
</evidence>
<dbReference type="GeneID" id="14538351"/>
<dbReference type="Gene3D" id="1.10.150.20">
    <property type="entry name" value="5' to 3' exonuclease, C-terminal subdomain"/>
    <property type="match status" value="1"/>
</dbReference>
<accession>H8X0J2</accession>
<feature type="compositionally biased region" description="Polar residues" evidence="16">
    <location>
        <begin position="97"/>
        <end position="120"/>
    </location>
</feature>
<dbReference type="InterPro" id="IPR036775">
    <property type="entry name" value="DNA_pol_Y-fam_lit_finger_sf"/>
</dbReference>
<keyword evidence="20" id="KW-1185">Reference proteome</keyword>
<dbReference type="GO" id="GO:0070987">
    <property type="term" value="P:error-free translesion synthesis"/>
    <property type="evidence" value="ECO:0007669"/>
    <property type="project" value="UniProtKB-ARBA"/>
</dbReference>
<evidence type="ECO:0000256" key="6">
    <source>
        <dbReference type="ARBA" id="ARBA00022679"/>
    </source>
</evidence>
<dbReference type="InterPro" id="IPR043128">
    <property type="entry name" value="Rev_trsase/Diguanyl_cyclase"/>
</dbReference>
<dbReference type="SUPFAM" id="SSF52113">
    <property type="entry name" value="BRCT domain"/>
    <property type="match status" value="1"/>
</dbReference>
<name>H8X0J2_CANO9</name>
<dbReference type="InterPro" id="IPR043502">
    <property type="entry name" value="DNA/RNA_pol_sf"/>
</dbReference>
<feature type="compositionally biased region" description="Basic and acidic residues" evidence="16">
    <location>
        <begin position="1"/>
        <end position="20"/>
    </location>
</feature>
<evidence type="ECO:0000313" key="19">
    <source>
        <dbReference type="EMBL" id="CCG21881.1"/>
    </source>
</evidence>
<evidence type="ECO:0000256" key="8">
    <source>
        <dbReference type="ARBA" id="ARBA00022723"/>
    </source>
</evidence>
<evidence type="ECO:0000256" key="12">
    <source>
        <dbReference type="ARBA" id="ARBA00023204"/>
    </source>
</evidence>
<dbReference type="GO" id="GO:0006281">
    <property type="term" value="P:DNA repair"/>
    <property type="evidence" value="ECO:0007669"/>
    <property type="project" value="UniProtKB-KW"/>
</dbReference>
<protein>
    <recommendedName>
        <fullName evidence="4">DNA repair protein REV1</fullName>
    </recommendedName>
    <alternativeName>
        <fullName evidence="15">Reversionless protein 1</fullName>
    </alternativeName>
</protein>
<evidence type="ECO:0000256" key="9">
    <source>
        <dbReference type="ARBA" id="ARBA00022763"/>
    </source>
</evidence>
<evidence type="ECO:0000256" key="13">
    <source>
        <dbReference type="ARBA" id="ARBA00023242"/>
    </source>
</evidence>
<dbReference type="GO" id="GO:0005634">
    <property type="term" value="C:nucleus"/>
    <property type="evidence" value="ECO:0007669"/>
    <property type="project" value="UniProtKB-SubCell"/>
</dbReference>
<dbReference type="Gene3D" id="3.40.50.10190">
    <property type="entry name" value="BRCT domain"/>
    <property type="match status" value="1"/>
</dbReference>
<evidence type="ECO:0000256" key="3">
    <source>
        <dbReference type="ARBA" id="ARBA00010945"/>
    </source>
</evidence>
<dbReference type="SUPFAM" id="SSF100879">
    <property type="entry name" value="Lesion bypass DNA polymerase (Y-family), little finger domain"/>
    <property type="match status" value="1"/>
</dbReference>
<dbReference type="Proteomes" id="UP000005018">
    <property type="component" value="Chromosome 2"/>
</dbReference>
<dbReference type="PROSITE" id="PS50173">
    <property type="entry name" value="UMUC"/>
    <property type="match status" value="1"/>
</dbReference>
<feature type="compositionally biased region" description="Polar residues" evidence="16">
    <location>
        <begin position="53"/>
        <end position="62"/>
    </location>
</feature>
<feature type="region of interest" description="Disordered" evidence="16">
    <location>
        <begin position="829"/>
        <end position="862"/>
    </location>
</feature>
<keyword evidence="5" id="KW-0237">DNA synthesis</keyword>
<feature type="region of interest" description="Disordered" evidence="16">
    <location>
        <begin position="284"/>
        <end position="306"/>
    </location>
</feature>
<dbReference type="CDD" id="cd17719">
    <property type="entry name" value="BRCT_Rev1"/>
    <property type="match status" value="1"/>
</dbReference>
<organism evidence="19 20">
    <name type="scientific">Candida orthopsilosis (strain 90-125)</name>
    <name type="common">Yeast</name>
    <dbReference type="NCBI Taxonomy" id="1136231"/>
    <lineage>
        <taxon>Eukaryota</taxon>
        <taxon>Fungi</taxon>
        <taxon>Dikarya</taxon>
        <taxon>Ascomycota</taxon>
        <taxon>Saccharomycotina</taxon>
        <taxon>Pichiomycetes</taxon>
        <taxon>Debaryomycetaceae</taxon>
        <taxon>Candida/Lodderomyces clade</taxon>
        <taxon>Candida</taxon>
    </lineage>
</organism>
<dbReference type="Pfam" id="PF21999">
    <property type="entry name" value="IMS_HHH_1"/>
    <property type="match status" value="1"/>
</dbReference>
<feature type="region of interest" description="Disordered" evidence="16">
    <location>
        <begin position="97"/>
        <end position="135"/>
    </location>
</feature>
<evidence type="ECO:0000313" key="20">
    <source>
        <dbReference type="Proteomes" id="UP000005018"/>
    </source>
</evidence>
<evidence type="ECO:0000256" key="11">
    <source>
        <dbReference type="ARBA" id="ARBA00023125"/>
    </source>
</evidence>
<dbReference type="Pfam" id="PF11799">
    <property type="entry name" value="IMS_C"/>
    <property type="match status" value="1"/>
</dbReference>
<dbReference type="SUPFAM" id="SSF56672">
    <property type="entry name" value="DNA/RNA polymerases"/>
    <property type="match status" value="1"/>
</dbReference>
<dbReference type="GO" id="GO:0017125">
    <property type="term" value="F:deoxycytidyl transferase activity"/>
    <property type="evidence" value="ECO:0007669"/>
    <property type="project" value="TreeGrafter"/>
</dbReference>
<dbReference type="GO" id="GO:0003684">
    <property type="term" value="F:damaged DNA binding"/>
    <property type="evidence" value="ECO:0007669"/>
    <property type="project" value="InterPro"/>
</dbReference>